<dbReference type="GO" id="GO:0004813">
    <property type="term" value="F:alanine-tRNA ligase activity"/>
    <property type="evidence" value="ECO:0007669"/>
    <property type="project" value="InterPro"/>
</dbReference>
<evidence type="ECO:0000256" key="3">
    <source>
        <dbReference type="ARBA" id="ARBA00022723"/>
    </source>
</evidence>
<feature type="domain" description="Alanyl-transfer RNA synthetases family profile" evidence="6">
    <location>
        <begin position="1"/>
        <end position="226"/>
    </location>
</feature>
<dbReference type="InterPro" id="IPR009000">
    <property type="entry name" value="Transl_B-barrel_sf"/>
</dbReference>
<evidence type="ECO:0000256" key="5">
    <source>
        <dbReference type="SAM" id="Coils"/>
    </source>
</evidence>
<dbReference type="EMBL" id="VBPB01000228">
    <property type="protein sequence ID" value="TMQ70402.1"/>
    <property type="molecule type" value="Genomic_DNA"/>
</dbReference>
<dbReference type="SMART" id="SM00863">
    <property type="entry name" value="tRNA_SAD"/>
    <property type="match status" value="1"/>
</dbReference>
<evidence type="ECO:0000259" key="6">
    <source>
        <dbReference type="PROSITE" id="PS50860"/>
    </source>
</evidence>
<dbReference type="Gene3D" id="3.30.980.10">
    <property type="entry name" value="Threonyl-trna Synthetase, Chain A, domain 2"/>
    <property type="match status" value="1"/>
</dbReference>
<sequence>MSTERLDYDDAYTVRFDGRVAAAGQHKGRPAVELERTYFYPESGGQEADRGRLGEAPVVDVQVDESERVWHVLDPSAPPLGPGAAVSAQVDWPRRFDHMQQHTGQHILSAAFERVLSAPTLSSRLGEERNTIDLGLAAIDWRAVERVEEAANGVVWEDRPVERHWTDPANVHKFALRKPPQVLGRIRIVEIPDWDLSACGGTHTRRTGEVGVIKIIRWETVRGNLRLEFLCGGRALRDHAWRTEALTEAARRRTLKDRELIAHLEKAAAERDEMRRRLDALVERALIAEARERVGAPPRGVADYAAERARDEVRRFALKCLEAGAPWVVVGAGAPEPVIVAGRAKSGSGDLKSLLPGLLERARGKGGGSPDLIQVAAGDAAAAESAWTWARDEVAARCGG</sequence>
<evidence type="ECO:0000256" key="1">
    <source>
        <dbReference type="ARBA" id="ARBA00001947"/>
    </source>
</evidence>
<dbReference type="PANTHER" id="PTHR43462">
    <property type="entry name" value="ALANYL-TRNA EDITING PROTEIN"/>
    <property type="match status" value="1"/>
</dbReference>
<proteinExistence type="predicted"/>
<dbReference type="GO" id="GO:0002161">
    <property type="term" value="F:aminoacyl-tRNA deacylase activity"/>
    <property type="evidence" value="ECO:0007669"/>
    <property type="project" value="UniProtKB-ARBA"/>
</dbReference>
<dbReference type="InterPro" id="IPR012947">
    <property type="entry name" value="tRNA_SAD"/>
</dbReference>
<comment type="cofactor">
    <cofactor evidence="1">
        <name>Zn(2+)</name>
        <dbReference type="ChEBI" id="CHEBI:29105"/>
    </cofactor>
</comment>
<dbReference type="GO" id="GO:0005524">
    <property type="term" value="F:ATP binding"/>
    <property type="evidence" value="ECO:0007669"/>
    <property type="project" value="InterPro"/>
</dbReference>
<dbReference type="InterPro" id="IPR018165">
    <property type="entry name" value="Ala-tRNA-synth_IIc_core"/>
</dbReference>
<dbReference type="InterPro" id="IPR051335">
    <property type="entry name" value="Alanyl-tRNA_Editing_Enzymes"/>
</dbReference>
<dbReference type="Proteomes" id="UP000319771">
    <property type="component" value="Unassembled WGS sequence"/>
</dbReference>
<dbReference type="SUPFAM" id="SSF50447">
    <property type="entry name" value="Translation proteins"/>
    <property type="match status" value="1"/>
</dbReference>
<organism evidence="7 8">
    <name type="scientific">Eiseniibacteriota bacterium</name>
    <dbReference type="NCBI Taxonomy" id="2212470"/>
    <lineage>
        <taxon>Bacteria</taxon>
        <taxon>Candidatus Eiseniibacteriota</taxon>
    </lineage>
</organism>
<evidence type="ECO:0000313" key="8">
    <source>
        <dbReference type="Proteomes" id="UP000319771"/>
    </source>
</evidence>
<dbReference type="PROSITE" id="PS50860">
    <property type="entry name" value="AA_TRNA_LIGASE_II_ALA"/>
    <property type="match status" value="1"/>
</dbReference>
<protein>
    <recommendedName>
        <fullName evidence="6">Alanyl-transfer RNA synthetases family profile domain-containing protein</fullName>
    </recommendedName>
</protein>
<keyword evidence="5" id="KW-0175">Coiled coil</keyword>
<evidence type="ECO:0000256" key="2">
    <source>
        <dbReference type="ARBA" id="ARBA00004496"/>
    </source>
</evidence>
<keyword evidence="4" id="KW-0862">Zinc</keyword>
<keyword evidence="3" id="KW-0479">Metal-binding</keyword>
<dbReference type="GO" id="GO:0005737">
    <property type="term" value="C:cytoplasm"/>
    <property type="evidence" value="ECO:0007669"/>
    <property type="project" value="UniProtKB-SubCell"/>
</dbReference>
<dbReference type="SUPFAM" id="SSF55186">
    <property type="entry name" value="ThrRS/AlaRS common domain"/>
    <property type="match status" value="1"/>
</dbReference>
<dbReference type="PANTHER" id="PTHR43462:SF1">
    <property type="entry name" value="ALANYL-TRNA EDITING PROTEIN AARSD1"/>
    <property type="match status" value="1"/>
</dbReference>
<dbReference type="GO" id="GO:0006419">
    <property type="term" value="P:alanyl-tRNA aminoacylation"/>
    <property type="evidence" value="ECO:0007669"/>
    <property type="project" value="InterPro"/>
</dbReference>
<comment type="subcellular location">
    <subcellularLocation>
        <location evidence="2">Cytoplasm</location>
    </subcellularLocation>
</comment>
<evidence type="ECO:0000313" key="7">
    <source>
        <dbReference type="EMBL" id="TMQ70402.1"/>
    </source>
</evidence>
<dbReference type="GO" id="GO:0003676">
    <property type="term" value="F:nucleic acid binding"/>
    <property type="evidence" value="ECO:0007669"/>
    <property type="project" value="InterPro"/>
</dbReference>
<dbReference type="GO" id="GO:0046872">
    <property type="term" value="F:metal ion binding"/>
    <property type="evidence" value="ECO:0007669"/>
    <property type="project" value="UniProtKB-KW"/>
</dbReference>
<dbReference type="InterPro" id="IPR018163">
    <property type="entry name" value="Thr/Ala-tRNA-synth_IIc_edit"/>
</dbReference>
<dbReference type="Gene3D" id="2.40.30.130">
    <property type="match status" value="1"/>
</dbReference>
<feature type="coiled-coil region" evidence="5">
    <location>
        <begin position="264"/>
        <end position="291"/>
    </location>
</feature>
<dbReference type="Pfam" id="PF07973">
    <property type="entry name" value="tRNA_SAD"/>
    <property type="match status" value="1"/>
</dbReference>
<comment type="caution">
    <text evidence="7">The sequence shown here is derived from an EMBL/GenBank/DDBJ whole genome shotgun (WGS) entry which is preliminary data.</text>
</comment>
<reference evidence="7 8" key="1">
    <citation type="journal article" date="2019" name="Nat. Microbiol.">
        <title>Mediterranean grassland soil C-N compound turnover is dependent on rainfall and depth, and is mediated by genomically divergent microorganisms.</title>
        <authorList>
            <person name="Diamond S."/>
            <person name="Andeer P.F."/>
            <person name="Li Z."/>
            <person name="Crits-Christoph A."/>
            <person name="Burstein D."/>
            <person name="Anantharaman K."/>
            <person name="Lane K.R."/>
            <person name="Thomas B.C."/>
            <person name="Pan C."/>
            <person name="Northen T.R."/>
            <person name="Banfield J.F."/>
        </authorList>
    </citation>
    <scope>NUCLEOTIDE SEQUENCE [LARGE SCALE GENOMIC DNA]</scope>
    <source>
        <strain evidence="7">WS_11</strain>
    </source>
</reference>
<dbReference type="AlphaFoldDB" id="A0A538U3D9"/>
<name>A0A538U3D9_UNCEI</name>
<accession>A0A538U3D9</accession>
<gene>
    <name evidence="7" type="ORF">E6K81_12710</name>
</gene>
<evidence type="ECO:0000256" key="4">
    <source>
        <dbReference type="ARBA" id="ARBA00022833"/>
    </source>
</evidence>